<dbReference type="RefSeq" id="WP_177135952.1">
    <property type="nucleotide sequence ID" value="NZ_VYGV01000011.1"/>
</dbReference>
<accession>A0A7Y8GXL3</accession>
<name>A0A7Y8GXL3_9BURK</name>
<comment type="caution">
    <text evidence="1">The sequence shown here is derived from an EMBL/GenBank/DDBJ whole genome shotgun (WGS) entry which is preliminary data.</text>
</comment>
<organism evidence="1 2">
    <name type="scientific">Hydrogenophaga aromaticivorans</name>
    <dbReference type="NCBI Taxonomy" id="2610898"/>
    <lineage>
        <taxon>Bacteria</taxon>
        <taxon>Pseudomonadati</taxon>
        <taxon>Pseudomonadota</taxon>
        <taxon>Betaproteobacteria</taxon>
        <taxon>Burkholderiales</taxon>
        <taxon>Comamonadaceae</taxon>
        <taxon>Hydrogenophaga</taxon>
    </lineage>
</organism>
<protein>
    <submittedName>
        <fullName evidence="1">Uncharacterized protein</fullName>
    </submittedName>
</protein>
<dbReference type="Proteomes" id="UP000545507">
    <property type="component" value="Unassembled WGS sequence"/>
</dbReference>
<reference evidence="1 2" key="1">
    <citation type="submission" date="2019-09" db="EMBL/GenBank/DDBJ databases">
        <title>Hydrogenophaga aromatica sp. nov., isolated from a para-xylene-degrading enrichment culture.</title>
        <authorList>
            <person name="Tancsics A."/>
            <person name="Banerjee S."/>
        </authorList>
    </citation>
    <scope>NUCLEOTIDE SEQUENCE [LARGE SCALE GENOMIC DNA]</scope>
    <source>
        <strain evidence="1 2">D2P1</strain>
    </source>
</reference>
<evidence type="ECO:0000313" key="2">
    <source>
        <dbReference type="Proteomes" id="UP000545507"/>
    </source>
</evidence>
<proteinExistence type="predicted"/>
<gene>
    <name evidence="1" type="ORF">F3K02_12395</name>
</gene>
<keyword evidence="2" id="KW-1185">Reference proteome</keyword>
<dbReference type="EMBL" id="VYGV01000011">
    <property type="protein sequence ID" value="NWF46044.1"/>
    <property type="molecule type" value="Genomic_DNA"/>
</dbReference>
<evidence type="ECO:0000313" key="1">
    <source>
        <dbReference type="EMBL" id="NWF46044.1"/>
    </source>
</evidence>
<dbReference type="AlphaFoldDB" id="A0A7Y8GXL3"/>
<sequence length="145" mass="15788">MTTTTDQNHTHLPGAVYPVGTAYSNADYCERATNTFSHGFQVFAQHTTGGIPTGRRSILSNEGILCGLDMAQQLRAQAIMDASQDLLDSLRGLVDIVERAGLLNLSRGVQLGQTAWYVKASEQIEWAKSILEKAEGHEDPINARS</sequence>